<dbReference type="EMBL" id="MU004181">
    <property type="protein sequence ID" value="KAF2502669.1"/>
    <property type="molecule type" value="Genomic_DNA"/>
</dbReference>
<dbReference type="GO" id="GO:0050661">
    <property type="term" value="F:NADP binding"/>
    <property type="evidence" value="ECO:0007669"/>
    <property type="project" value="InterPro"/>
</dbReference>
<dbReference type="Proteomes" id="UP000799750">
    <property type="component" value="Unassembled WGS sequence"/>
</dbReference>
<dbReference type="InterPro" id="IPR008927">
    <property type="entry name" value="6-PGluconate_DH-like_C_sf"/>
</dbReference>
<evidence type="ECO:0000313" key="6">
    <source>
        <dbReference type="EMBL" id="KAF2502669.1"/>
    </source>
</evidence>
<keyword evidence="2" id="KW-0520">NAD</keyword>
<dbReference type="SUPFAM" id="SSF51735">
    <property type="entry name" value="NAD(P)-binding Rossmann-fold domains"/>
    <property type="match status" value="1"/>
</dbReference>
<dbReference type="AlphaFoldDB" id="A0A6A6RDA9"/>
<dbReference type="OrthoDB" id="21615at2759"/>
<dbReference type="InterPro" id="IPR006115">
    <property type="entry name" value="6PGDH_NADP-bd"/>
</dbReference>
<evidence type="ECO:0000313" key="7">
    <source>
        <dbReference type="Proteomes" id="UP000799750"/>
    </source>
</evidence>
<feature type="active site" evidence="3">
    <location>
        <position position="196"/>
    </location>
</feature>
<dbReference type="Pfam" id="PF03446">
    <property type="entry name" value="NAD_binding_2"/>
    <property type="match status" value="1"/>
</dbReference>
<evidence type="ECO:0000256" key="1">
    <source>
        <dbReference type="ARBA" id="ARBA00023002"/>
    </source>
</evidence>
<feature type="domain" description="3-hydroxyisobutyrate dehydrogenase-like NAD-binding" evidence="5">
    <location>
        <begin position="190"/>
        <end position="300"/>
    </location>
</feature>
<accession>A0A6A6RDA9</accession>
<dbReference type="GO" id="GO:0051287">
    <property type="term" value="F:NAD binding"/>
    <property type="evidence" value="ECO:0007669"/>
    <property type="project" value="InterPro"/>
</dbReference>
<dbReference type="PIRSF" id="PIRSF000103">
    <property type="entry name" value="HIBADH"/>
    <property type="match status" value="1"/>
</dbReference>
<dbReference type="Gene3D" id="3.40.50.720">
    <property type="entry name" value="NAD(P)-binding Rossmann-like Domain"/>
    <property type="match status" value="1"/>
</dbReference>
<keyword evidence="1" id="KW-0560">Oxidoreductase</keyword>
<evidence type="ECO:0000256" key="2">
    <source>
        <dbReference type="ARBA" id="ARBA00023027"/>
    </source>
</evidence>
<dbReference type="GO" id="GO:0006574">
    <property type="term" value="P:L-valine catabolic process"/>
    <property type="evidence" value="ECO:0007669"/>
    <property type="project" value="TreeGrafter"/>
</dbReference>
<dbReference type="InterPro" id="IPR013328">
    <property type="entry name" value="6PGD_dom2"/>
</dbReference>
<evidence type="ECO:0000256" key="3">
    <source>
        <dbReference type="PIRSR" id="PIRSR000103-1"/>
    </source>
</evidence>
<dbReference type="InterPro" id="IPR002204">
    <property type="entry name" value="3-OH-isobutyrate_DH-rel_CS"/>
</dbReference>
<evidence type="ECO:0000259" key="4">
    <source>
        <dbReference type="Pfam" id="PF03446"/>
    </source>
</evidence>
<keyword evidence="7" id="KW-1185">Reference proteome</keyword>
<sequence length="332" mass="35575">MEQNIGFIGLGAMGYPMAKNIRTKMNQQSTLWVYDVQKEACERFKQEFMGYGPISIANSAKEVAQNALTIATIVPAGHHVRQVFLDESDGVIAAKRLPHDKERLYLECSTIDVATARDVAQKLETMGMGRYVDCPVSGGVPAADSGTLSMLVGATKPAPAEAEQGVGKRLQALLLWMGDAKKHFYCGGVGSGLAAKICNNYLSCTILLANAEAMATGVKLGLDPKLLYEVIANSTGQNFMCDHVCPVPGVVPHAPSSNGYRLGFKAQMLSKDVGLGVEAAKSVNIKPSIGEAAVAVFDQVGKDERCIWVNWLRFHAYTLTACVMTSAVNPDT</sequence>
<dbReference type="InterPro" id="IPR015815">
    <property type="entry name" value="HIBADH-related"/>
</dbReference>
<reference evidence="6" key="1">
    <citation type="journal article" date="2020" name="Stud. Mycol.">
        <title>101 Dothideomycetes genomes: a test case for predicting lifestyles and emergence of pathogens.</title>
        <authorList>
            <person name="Haridas S."/>
            <person name="Albert R."/>
            <person name="Binder M."/>
            <person name="Bloem J."/>
            <person name="Labutti K."/>
            <person name="Salamov A."/>
            <person name="Andreopoulos B."/>
            <person name="Baker S."/>
            <person name="Barry K."/>
            <person name="Bills G."/>
            <person name="Bluhm B."/>
            <person name="Cannon C."/>
            <person name="Castanera R."/>
            <person name="Culley D."/>
            <person name="Daum C."/>
            <person name="Ezra D."/>
            <person name="Gonzalez J."/>
            <person name="Henrissat B."/>
            <person name="Kuo A."/>
            <person name="Liang C."/>
            <person name="Lipzen A."/>
            <person name="Lutzoni F."/>
            <person name="Magnuson J."/>
            <person name="Mondo S."/>
            <person name="Nolan M."/>
            <person name="Ohm R."/>
            <person name="Pangilinan J."/>
            <person name="Park H.-J."/>
            <person name="Ramirez L."/>
            <person name="Alfaro M."/>
            <person name="Sun H."/>
            <person name="Tritt A."/>
            <person name="Yoshinaga Y."/>
            <person name="Zwiers L.-H."/>
            <person name="Turgeon B."/>
            <person name="Goodwin S."/>
            <person name="Spatafora J."/>
            <person name="Crous P."/>
            <person name="Grigoriev I."/>
        </authorList>
    </citation>
    <scope>NUCLEOTIDE SEQUENCE</scope>
    <source>
        <strain evidence="6">CBS 269.34</strain>
    </source>
</reference>
<dbReference type="GO" id="GO:0005739">
    <property type="term" value="C:mitochondrion"/>
    <property type="evidence" value="ECO:0007669"/>
    <property type="project" value="TreeGrafter"/>
</dbReference>
<dbReference type="PANTHER" id="PTHR22981">
    <property type="entry name" value="3-HYDROXYISOBUTYRATE DEHYDROGENASE-RELATED"/>
    <property type="match status" value="1"/>
</dbReference>
<dbReference type="PROSITE" id="PS00895">
    <property type="entry name" value="3_HYDROXYISOBUT_DH"/>
    <property type="match status" value="1"/>
</dbReference>
<proteinExistence type="predicted"/>
<dbReference type="Pfam" id="PF14833">
    <property type="entry name" value="NAD_binding_11"/>
    <property type="match status" value="1"/>
</dbReference>
<dbReference type="GO" id="GO:0008442">
    <property type="term" value="F:3-hydroxyisobutyrate dehydrogenase activity"/>
    <property type="evidence" value="ECO:0007669"/>
    <property type="project" value="TreeGrafter"/>
</dbReference>
<dbReference type="InterPro" id="IPR029154">
    <property type="entry name" value="HIBADH-like_NADP-bd"/>
</dbReference>
<organism evidence="6 7">
    <name type="scientific">Lophium mytilinum</name>
    <dbReference type="NCBI Taxonomy" id="390894"/>
    <lineage>
        <taxon>Eukaryota</taxon>
        <taxon>Fungi</taxon>
        <taxon>Dikarya</taxon>
        <taxon>Ascomycota</taxon>
        <taxon>Pezizomycotina</taxon>
        <taxon>Dothideomycetes</taxon>
        <taxon>Pleosporomycetidae</taxon>
        <taxon>Mytilinidiales</taxon>
        <taxon>Mytilinidiaceae</taxon>
        <taxon>Lophium</taxon>
    </lineage>
</organism>
<dbReference type="PANTHER" id="PTHR22981:SF81">
    <property type="entry name" value="DEHYDROGENASE, PUTATIVE-RELATED"/>
    <property type="match status" value="1"/>
</dbReference>
<feature type="domain" description="6-phosphogluconate dehydrogenase NADP-binding" evidence="4">
    <location>
        <begin position="4"/>
        <end position="162"/>
    </location>
</feature>
<gene>
    <name evidence="6" type="ORF">BU16DRAFT_545925</name>
</gene>
<protein>
    <submittedName>
        <fullName evidence="6">Putative 3-hydroxyisobutyrate dehydrogenase</fullName>
    </submittedName>
</protein>
<dbReference type="InterPro" id="IPR036291">
    <property type="entry name" value="NAD(P)-bd_dom_sf"/>
</dbReference>
<name>A0A6A6RDA9_9PEZI</name>
<dbReference type="SUPFAM" id="SSF48179">
    <property type="entry name" value="6-phosphogluconate dehydrogenase C-terminal domain-like"/>
    <property type="match status" value="1"/>
</dbReference>
<evidence type="ECO:0000259" key="5">
    <source>
        <dbReference type="Pfam" id="PF14833"/>
    </source>
</evidence>
<dbReference type="Gene3D" id="1.10.1040.10">
    <property type="entry name" value="N-(1-d-carboxylethyl)-l-norvaline Dehydrogenase, domain 2"/>
    <property type="match status" value="1"/>
</dbReference>